<keyword evidence="7" id="KW-0479">Metal-binding</keyword>
<comment type="cofactor">
    <cofactor evidence="1">
        <name>Zn(2+)</name>
        <dbReference type="ChEBI" id="CHEBI:29105"/>
    </cofactor>
</comment>
<evidence type="ECO:0000313" key="17">
    <source>
        <dbReference type="EMBL" id="JAB56984.1"/>
    </source>
</evidence>
<dbReference type="AlphaFoldDB" id="U5EWN0"/>
<comment type="function">
    <text evidence="13">Involved in the digestion of the blood meal.</text>
</comment>
<dbReference type="Pfam" id="PF02244">
    <property type="entry name" value="Propep_M14"/>
    <property type="match status" value="1"/>
</dbReference>
<comment type="subcellular location">
    <subcellularLocation>
        <location evidence="2">Secreted</location>
    </subcellularLocation>
</comment>
<dbReference type="Gene3D" id="3.40.630.10">
    <property type="entry name" value="Zn peptidases"/>
    <property type="match status" value="1"/>
</dbReference>
<evidence type="ECO:0000256" key="14">
    <source>
        <dbReference type="PROSITE-ProRule" id="PRU01379"/>
    </source>
</evidence>
<evidence type="ECO:0000256" key="2">
    <source>
        <dbReference type="ARBA" id="ARBA00004613"/>
    </source>
</evidence>
<feature type="active site" description="Proton donor/acceptor" evidence="14">
    <location>
        <position position="375"/>
    </location>
</feature>
<keyword evidence="9" id="KW-0378">Hydrolase</keyword>
<evidence type="ECO:0000256" key="7">
    <source>
        <dbReference type="ARBA" id="ARBA00022723"/>
    </source>
</evidence>
<evidence type="ECO:0000256" key="9">
    <source>
        <dbReference type="ARBA" id="ARBA00022801"/>
    </source>
</evidence>
<feature type="chain" id="PRO_5004659937" evidence="15">
    <location>
        <begin position="20"/>
        <end position="420"/>
    </location>
</feature>
<dbReference type="PROSITE" id="PS52035">
    <property type="entry name" value="PEPTIDASE_M14"/>
    <property type="match status" value="1"/>
</dbReference>
<dbReference type="SUPFAM" id="SSF54897">
    <property type="entry name" value="Protease propeptides/inhibitors"/>
    <property type="match status" value="1"/>
</dbReference>
<evidence type="ECO:0000256" key="6">
    <source>
        <dbReference type="ARBA" id="ARBA00022670"/>
    </source>
</evidence>
<dbReference type="SMART" id="SM00631">
    <property type="entry name" value="Zn_pept"/>
    <property type="match status" value="1"/>
</dbReference>
<feature type="domain" description="Peptidase M14" evidence="16">
    <location>
        <begin position="118"/>
        <end position="409"/>
    </location>
</feature>
<evidence type="ECO:0000256" key="15">
    <source>
        <dbReference type="SAM" id="SignalP"/>
    </source>
</evidence>
<evidence type="ECO:0000256" key="8">
    <source>
        <dbReference type="ARBA" id="ARBA00022729"/>
    </source>
</evidence>
<keyword evidence="5 17" id="KW-0121">Carboxypeptidase</keyword>
<dbReference type="PROSITE" id="PS00132">
    <property type="entry name" value="CARBOXYPEPT_ZN_1"/>
    <property type="match status" value="1"/>
</dbReference>
<keyword evidence="4" id="KW-0964">Secreted</keyword>
<sequence>MILKLVILLVVSVLGGTNSLATEARFDNYHLYDVKVENPIQLTVLLEIEKNLDGYRFWDEPRKLNSVLKIVVPPHKFAEFSELVDQYRFDVSLVTANLQEFVDKTKIKSRDGNFGWTSYHTLTEINNWLASLATEYPKIVTVIDLEQKTTEGRIIRGVKVSYKEGNPGVFLETNIHAREWITGAVSTYILNQFLTSQNAEIRALAENFDWYIFPQVNPDGYVYSHTSNRMWRKTRSKTNILCYGVDPNRNWDHAWMVAGASSSPCSDSFAGPKPFSESETQALSNFYRTLKNIPIYISFHSYSQLLMIPFGNTTDRLSNYDDAVQIAKNAAAKLKERYGTSYKVGNIAETIYKASGGSIDWIKDATDTVFSYVYELRDTGRYGFNLPPDQIIPTAEETLDSLIVLVNESYEKVKAAANDN</sequence>
<dbReference type="PROSITE" id="PS00133">
    <property type="entry name" value="CARBOXYPEPT_ZN_2"/>
    <property type="match status" value="1"/>
</dbReference>
<dbReference type="InterPro" id="IPR000834">
    <property type="entry name" value="Peptidase_M14"/>
</dbReference>
<dbReference type="SUPFAM" id="SSF53187">
    <property type="entry name" value="Zn-dependent exopeptidases"/>
    <property type="match status" value="1"/>
</dbReference>
<dbReference type="InterPro" id="IPR036990">
    <property type="entry name" value="M14A-like_propep"/>
</dbReference>
<dbReference type="GO" id="GO:0004181">
    <property type="term" value="F:metallocarboxypeptidase activity"/>
    <property type="evidence" value="ECO:0007669"/>
    <property type="project" value="InterPro"/>
</dbReference>
<dbReference type="MEROPS" id="M14.A10"/>
<dbReference type="Gene3D" id="3.30.70.340">
    <property type="entry name" value="Metallocarboxypeptidase-like"/>
    <property type="match status" value="1"/>
</dbReference>
<dbReference type="CDD" id="cd03860">
    <property type="entry name" value="M14_CP_A-B_like"/>
    <property type="match status" value="1"/>
</dbReference>
<keyword evidence="10" id="KW-0862">Zinc</keyword>
<evidence type="ECO:0000256" key="5">
    <source>
        <dbReference type="ARBA" id="ARBA00022645"/>
    </source>
</evidence>
<evidence type="ECO:0000256" key="4">
    <source>
        <dbReference type="ARBA" id="ARBA00022525"/>
    </source>
</evidence>
<dbReference type="InterPro" id="IPR057247">
    <property type="entry name" value="CARBOXYPEPT_ZN_2"/>
</dbReference>
<dbReference type="PRINTS" id="PR00765">
    <property type="entry name" value="CRBOXYPTASEA"/>
</dbReference>
<keyword evidence="8 15" id="KW-0732">Signal</keyword>
<name>U5EWN0_9DIPT</name>
<accession>U5EWN0</accession>
<evidence type="ECO:0000256" key="10">
    <source>
        <dbReference type="ARBA" id="ARBA00022833"/>
    </source>
</evidence>
<dbReference type="GO" id="GO:0005615">
    <property type="term" value="C:extracellular space"/>
    <property type="evidence" value="ECO:0007669"/>
    <property type="project" value="TreeGrafter"/>
</dbReference>
<evidence type="ECO:0000256" key="13">
    <source>
        <dbReference type="ARBA" id="ARBA00057299"/>
    </source>
</evidence>
<dbReference type="Pfam" id="PF00246">
    <property type="entry name" value="Peptidase_M14"/>
    <property type="match status" value="1"/>
</dbReference>
<dbReference type="GO" id="GO:0008270">
    <property type="term" value="F:zinc ion binding"/>
    <property type="evidence" value="ECO:0007669"/>
    <property type="project" value="InterPro"/>
</dbReference>
<dbReference type="InterPro" id="IPR003146">
    <property type="entry name" value="M14A_act_pep"/>
</dbReference>
<keyword evidence="6" id="KW-0645">Protease</keyword>
<dbReference type="GO" id="GO:0006508">
    <property type="term" value="P:proteolysis"/>
    <property type="evidence" value="ECO:0007669"/>
    <property type="project" value="UniProtKB-KW"/>
</dbReference>
<dbReference type="PANTHER" id="PTHR11705:SF153">
    <property type="entry name" value="ZINC CARBOXYPEPTIDASE A 1-LIKE PROTEIN"/>
    <property type="match status" value="1"/>
</dbReference>
<reference evidence="17" key="1">
    <citation type="journal article" date="2014" name="Insect Biochem. Mol. Biol.">
        <title>An insight into the sialome of the frog biting fly, Corethrella appendiculata.</title>
        <authorList>
            <person name="Ribeiro J.M.C."/>
            <person name="Chagas A.C."/>
            <person name="Pham V.M."/>
            <person name="Lounibos L.P."/>
            <person name="Calvo E."/>
        </authorList>
    </citation>
    <scope>NUCLEOTIDE SEQUENCE</scope>
    <source>
        <tissue evidence="17">Salivary glands</tissue>
    </source>
</reference>
<proteinExistence type="evidence at transcript level"/>
<dbReference type="EMBL" id="GANO01002887">
    <property type="protein sequence ID" value="JAB56984.1"/>
    <property type="molecule type" value="mRNA"/>
</dbReference>
<keyword evidence="11" id="KW-0482">Metalloprotease</keyword>
<evidence type="ECO:0000256" key="3">
    <source>
        <dbReference type="ARBA" id="ARBA00005988"/>
    </source>
</evidence>
<dbReference type="InterPro" id="IPR057246">
    <property type="entry name" value="CARBOXYPEPT_ZN_1"/>
</dbReference>
<evidence type="ECO:0000256" key="1">
    <source>
        <dbReference type="ARBA" id="ARBA00001947"/>
    </source>
</evidence>
<protein>
    <submittedName>
        <fullName evidence="17">Putative zinc carboxypeptidase a 1</fullName>
    </submittedName>
</protein>
<dbReference type="FunFam" id="3.40.630.10:FF:000040">
    <property type="entry name" value="zinc carboxypeptidase"/>
    <property type="match status" value="1"/>
</dbReference>
<evidence type="ECO:0000256" key="11">
    <source>
        <dbReference type="ARBA" id="ARBA00023049"/>
    </source>
</evidence>
<evidence type="ECO:0000259" key="16">
    <source>
        <dbReference type="PROSITE" id="PS52035"/>
    </source>
</evidence>
<evidence type="ECO:0000256" key="12">
    <source>
        <dbReference type="ARBA" id="ARBA00023157"/>
    </source>
</evidence>
<feature type="signal peptide" evidence="15">
    <location>
        <begin position="1"/>
        <end position="19"/>
    </location>
</feature>
<organism evidence="17">
    <name type="scientific">Corethrella appendiculata</name>
    <dbReference type="NCBI Taxonomy" id="1370023"/>
    <lineage>
        <taxon>Eukaryota</taxon>
        <taxon>Metazoa</taxon>
        <taxon>Ecdysozoa</taxon>
        <taxon>Arthropoda</taxon>
        <taxon>Hexapoda</taxon>
        <taxon>Insecta</taxon>
        <taxon>Pterygota</taxon>
        <taxon>Neoptera</taxon>
        <taxon>Endopterygota</taxon>
        <taxon>Diptera</taxon>
        <taxon>Nematocera</taxon>
        <taxon>Culicoidea</taxon>
        <taxon>Chaoboridae</taxon>
        <taxon>Corethrella</taxon>
    </lineage>
</organism>
<keyword evidence="12" id="KW-1015">Disulfide bond</keyword>
<dbReference type="PANTHER" id="PTHR11705">
    <property type="entry name" value="PROTEASE FAMILY M14 CARBOXYPEPTIDASE A,B"/>
    <property type="match status" value="1"/>
</dbReference>
<comment type="similarity">
    <text evidence="3 14">Belongs to the peptidase M14 family.</text>
</comment>